<evidence type="ECO:0000313" key="4">
    <source>
        <dbReference type="EMBL" id="EUR66276.1"/>
    </source>
</evidence>
<feature type="transmembrane region" description="Helical" evidence="3">
    <location>
        <begin position="258"/>
        <end position="275"/>
    </location>
</feature>
<reference evidence="4 5" key="2">
    <citation type="submission" date="2013-02" db="EMBL/GenBank/DDBJ databases">
        <title>The Genome Sequence of Plasmodium falciparum 7G8.</title>
        <authorList>
            <consortium name="The Broad Institute Genome Sequencing Platform"/>
            <consortium name="The Broad Institute Genome Sequencing Center for Infectious Disease"/>
            <person name="Neafsey D."/>
            <person name="Cheeseman I."/>
            <person name="Volkman S."/>
            <person name="Adams J."/>
            <person name="Walker B."/>
            <person name="Young S.K."/>
            <person name="Zeng Q."/>
            <person name="Gargeya S."/>
            <person name="Fitzgerald M."/>
            <person name="Haas B."/>
            <person name="Abouelleil A."/>
            <person name="Alvarado L."/>
            <person name="Arachchi H.M."/>
            <person name="Berlin A.M."/>
            <person name="Chapman S.B."/>
            <person name="Dewar J."/>
            <person name="Goldberg J."/>
            <person name="Griggs A."/>
            <person name="Gujja S."/>
            <person name="Hansen M."/>
            <person name="Howarth C."/>
            <person name="Imamovic A."/>
            <person name="Larimer J."/>
            <person name="McCowan C."/>
            <person name="Murphy C."/>
            <person name="Neiman D."/>
            <person name="Pearson M."/>
            <person name="Priest M."/>
            <person name="Roberts A."/>
            <person name="Saif S."/>
            <person name="Shea T."/>
            <person name="Sisk P."/>
            <person name="Sykes S."/>
            <person name="Wortman J."/>
            <person name="Nusbaum C."/>
            <person name="Birren B."/>
        </authorList>
    </citation>
    <scope>NUCLEOTIDE SEQUENCE [LARGE SCALE GENOMIC DNA]</scope>
    <source>
        <strain evidence="4 5">7G8</strain>
    </source>
</reference>
<feature type="region of interest" description="Disordered" evidence="2">
    <location>
        <begin position="384"/>
        <end position="417"/>
    </location>
</feature>
<dbReference type="OrthoDB" id="392779at2759"/>
<evidence type="ECO:0000256" key="2">
    <source>
        <dbReference type="SAM" id="MobiDB-lite"/>
    </source>
</evidence>
<accession>W7F9S8</accession>
<evidence type="ECO:0000256" key="3">
    <source>
        <dbReference type="SAM" id="Phobius"/>
    </source>
</evidence>
<dbReference type="AlphaFoldDB" id="W7F9S8"/>
<feature type="coiled-coil region" evidence="1">
    <location>
        <begin position="448"/>
        <end position="479"/>
    </location>
</feature>
<feature type="compositionally biased region" description="Basic residues" evidence="2">
    <location>
        <begin position="384"/>
        <end position="395"/>
    </location>
</feature>
<name>W7F9S8_PLAF8</name>
<dbReference type="PANTHER" id="PTHR14754">
    <property type="entry name" value="TRANSCRIPTION ELONGATION FACTOR A"/>
    <property type="match status" value="1"/>
</dbReference>
<keyword evidence="3" id="KW-0472">Membrane</keyword>
<gene>
    <name evidence="4" type="ORF">PFBG_04563</name>
</gene>
<evidence type="ECO:0000313" key="5">
    <source>
        <dbReference type="Proteomes" id="UP000030688"/>
    </source>
</evidence>
<protein>
    <recommendedName>
        <fullName evidence="6">KIF-binding protein</fullName>
    </recommendedName>
</protein>
<reference evidence="5" key="1">
    <citation type="submission" date="2007-11" db="EMBL/GenBank/DDBJ databases">
        <authorList>
            <consortium name="The Broad Institute Genome Sequencing Platform"/>
            <person name="Volkman S.K."/>
            <person name="Daily J.P."/>
            <person name="Sarr O."/>
            <person name="Ndiaye D."/>
            <person name="Ndir O."/>
            <person name="Mboup S."/>
            <person name="Lukens A."/>
            <person name="Stange-Thomann N."/>
            <person name="Mauceli E."/>
            <person name="Gnerre S."/>
            <person name="Jaffe D."/>
            <person name="Zainoun J."/>
            <person name="Wiegand R.C."/>
            <person name="Birren B."/>
            <person name="Galagan J."/>
            <person name="Lander E."/>
            <person name="Wirth D.F."/>
        </authorList>
    </citation>
    <scope>NUCLEOTIDE SEQUENCE [LARGE SCALE GENOMIC DNA]</scope>
    <source>
        <strain evidence="5">7G8</strain>
    </source>
</reference>
<feature type="compositionally biased region" description="Basic and acidic residues" evidence="2">
    <location>
        <begin position="396"/>
        <end position="417"/>
    </location>
</feature>
<dbReference type="PANTHER" id="PTHR14754:SF35">
    <property type="entry name" value="TYPE VII SECRETION SYSTEM ACCESSORY FACTOR ESAA"/>
    <property type="match status" value="1"/>
</dbReference>
<feature type="transmembrane region" description="Helical" evidence="3">
    <location>
        <begin position="330"/>
        <end position="347"/>
    </location>
</feature>
<keyword evidence="3" id="KW-1133">Transmembrane helix</keyword>
<evidence type="ECO:0008006" key="6">
    <source>
        <dbReference type="Google" id="ProtNLM"/>
    </source>
</evidence>
<evidence type="ECO:0000256" key="1">
    <source>
        <dbReference type="SAM" id="Coils"/>
    </source>
</evidence>
<feature type="transmembrane region" description="Helical" evidence="3">
    <location>
        <begin position="231"/>
        <end position="252"/>
    </location>
</feature>
<dbReference type="EMBL" id="KE123634">
    <property type="protein sequence ID" value="EUR66276.1"/>
    <property type="molecule type" value="Genomic_DNA"/>
</dbReference>
<sequence>MVSHFEYSEKYFYKKYNKLKDLKNVKTKDLVTRYLLFFVFFVDKIIEKNEDENKELQKQNEEKRKELIKQNVLNIKNKLKEKQENECNSQEETIFNEICYDNILVDEKNKNNHINYVTKHLKNNNLSDGNCKNYEKCKTNYNDKEKNKSCNFSSICNDLTCAFYICIILFVENLKDDQNNVDYKKSVHENISSQKSSDEKDNNIETIPFVNINENKNNFIKKDIVDNANDLSFNLIFDIHLLYISLCFYYIYLLNDDIYYLQFSLLLFLMLFTHFKNKEIIHFIYFKKDKEEKEENKEECYITYEISVSKFLYNICKNLGVYYKEKENDIYMSIFFLTYSFVFLKYTKMKDNKKDNITNNKILMDEIIIVQHITSPATFEKLYRRYKSRRTRRRRENKDEKKKKKNDEKESIKRDDTPIYKESEDVDILSNEKDEKYTKLEINNNDNMYNTNNNMNNTNNNMNNTNNNMNNTNNNMNNSDISFCCEKTKNNLSINENVNRIINMFCSLYNNINECGYIFLDVHLLSIYEYLLWVCFYIVKDVYRLCCCLKKEKEKRKILEYKYMTYRNLLEVYIIYLKYNYLNYSQVNYSINIYKNIDDNIYSKHDKMKNIFDILKIKYNSSKEKEINHMKICEEEEEKEKNDYNFLINGLHKKVEEQIEDRIFIYDYKNNTQKDITIILNNNVININKNYPRFYNEEEEEEENENEKNNTFMVNSFYENMSFFKFFEIKFKEDNQIIKNIIHIIHKKTNKIIIINIDTTYFEEFVNIFRFDNVPFIHFNFYICNFYSLPYHEEALKKIKKIYKMFCKHRDNEEYVYLLQDEKIIKENMEKEDKNNKDKMDKIKELKTNDEIDKLYTTEEGKKKKKKNILEYKHRIHYLCYNYNEILYLFEKMKKYKKKSLEYFSLFKQTTLHLDILINSMQSYFYFNFFTKTFDIYLQNYMEIINSLSHPLKYLQNDQYVSYKREIALKCALLLKDIFICKKFNTFNENIYLNEKVKNIQTNINTNVQANGDFDDNIRGPLTNEQKHIILQIVQFYFSFLSTYCKKEDDMINEKLIFQNNEEKQYYFDIYFYVCKTLSTIEDRFFISQAIQHYQYILNYSLKNKMYEDESYNEYMKSFANKSIYSLTFKMKEMT</sequence>
<keyword evidence="3" id="KW-0812">Transmembrane</keyword>
<feature type="coiled-coil region" evidence="1">
    <location>
        <begin position="42"/>
        <end position="93"/>
    </location>
</feature>
<organism evidence="4 5">
    <name type="scientific">Plasmodium falciparum (isolate 7G8)</name>
    <dbReference type="NCBI Taxonomy" id="57266"/>
    <lineage>
        <taxon>Eukaryota</taxon>
        <taxon>Sar</taxon>
        <taxon>Alveolata</taxon>
        <taxon>Apicomplexa</taxon>
        <taxon>Aconoidasida</taxon>
        <taxon>Haemosporida</taxon>
        <taxon>Plasmodiidae</taxon>
        <taxon>Plasmodium</taxon>
        <taxon>Plasmodium (Laverania)</taxon>
    </lineage>
</organism>
<dbReference type="Proteomes" id="UP000030688">
    <property type="component" value="Unassembled WGS sequence"/>
</dbReference>
<proteinExistence type="predicted"/>
<keyword evidence="1" id="KW-0175">Coiled coil</keyword>